<keyword evidence="2" id="KW-0966">Cell projection</keyword>
<dbReference type="InterPro" id="IPR033362">
    <property type="entry name" value="SSNA1_fam"/>
</dbReference>
<dbReference type="PANTHER" id="PTHR28661:SF1">
    <property type="entry name" value="MICROTUBULE NUCLEATION FACTOR SSNA1"/>
    <property type="match status" value="1"/>
</dbReference>
<keyword evidence="2" id="KW-0282">Flagellum</keyword>
<dbReference type="AlphaFoldDB" id="X6PFP5"/>
<comment type="caution">
    <text evidence="2">The sequence shown here is derived from an EMBL/GenBank/DDBJ whole genome shotgun (WGS) entry which is preliminary data.</text>
</comment>
<evidence type="ECO:0000313" key="2">
    <source>
        <dbReference type="EMBL" id="ETO36898.1"/>
    </source>
</evidence>
<evidence type="ECO:0000256" key="1">
    <source>
        <dbReference type="SAM" id="Coils"/>
    </source>
</evidence>
<keyword evidence="1" id="KW-0175">Coiled coil</keyword>
<dbReference type="PANTHER" id="PTHR28661">
    <property type="entry name" value="SJOEGREN SYNDROME NUCLEAR AUTOANTIGEN 1"/>
    <property type="match status" value="1"/>
</dbReference>
<gene>
    <name evidence="2" type="ORF">RFI_00162</name>
</gene>
<evidence type="ECO:0000313" key="3">
    <source>
        <dbReference type="Proteomes" id="UP000023152"/>
    </source>
</evidence>
<dbReference type="Proteomes" id="UP000023152">
    <property type="component" value="Unassembled WGS sequence"/>
</dbReference>
<feature type="coiled-coil region" evidence="1">
    <location>
        <begin position="34"/>
        <end position="75"/>
    </location>
</feature>
<accession>X6PFP5</accession>
<dbReference type="OrthoDB" id="295355at2759"/>
<proteinExistence type="predicted"/>
<sequence>MDIQQSTSFQNYNVELAKCSKKAKRSKKRKINGLQDLREKRDIVHRQILEEEKEKAQVQRELAALTEKLHRLNESIQQKVQGRNDYDKTIQETESAYNKVDHKIYCIYKCISIINTFIFYIQILESSQTLLHVLKRETQNLQKKRSNQQI</sequence>
<dbReference type="GO" id="GO:0036064">
    <property type="term" value="C:ciliary basal body"/>
    <property type="evidence" value="ECO:0007669"/>
    <property type="project" value="TreeGrafter"/>
</dbReference>
<keyword evidence="2" id="KW-0969">Cilium</keyword>
<organism evidence="2 3">
    <name type="scientific">Reticulomyxa filosa</name>
    <dbReference type="NCBI Taxonomy" id="46433"/>
    <lineage>
        <taxon>Eukaryota</taxon>
        <taxon>Sar</taxon>
        <taxon>Rhizaria</taxon>
        <taxon>Retaria</taxon>
        <taxon>Foraminifera</taxon>
        <taxon>Monothalamids</taxon>
        <taxon>Reticulomyxidae</taxon>
        <taxon>Reticulomyxa</taxon>
    </lineage>
</organism>
<reference evidence="2 3" key="1">
    <citation type="journal article" date="2013" name="Curr. Biol.">
        <title>The Genome of the Foraminiferan Reticulomyxa filosa.</title>
        <authorList>
            <person name="Glockner G."/>
            <person name="Hulsmann N."/>
            <person name="Schleicher M."/>
            <person name="Noegel A.A."/>
            <person name="Eichinger L."/>
            <person name="Gallinger C."/>
            <person name="Pawlowski J."/>
            <person name="Sierra R."/>
            <person name="Euteneuer U."/>
            <person name="Pillet L."/>
            <person name="Moustafa A."/>
            <person name="Platzer M."/>
            <person name="Groth M."/>
            <person name="Szafranski K."/>
            <person name="Schliwa M."/>
        </authorList>
    </citation>
    <scope>NUCLEOTIDE SEQUENCE [LARGE SCALE GENOMIC DNA]</scope>
</reference>
<dbReference type="OMA" id="ITCRSAN"/>
<protein>
    <submittedName>
        <fullName evidence="2">13 kDa deflagellation-inducible protein</fullName>
    </submittedName>
</protein>
<dbReference type="EMBL" id="ASPP01000168">
    <property type="protein sequence ID" value="ETO36898.1"/>
    <property type="molecule type" value="Genomic_DNA"/>
</dbReference>
<name>X6PFP5_RETFI</name>
<keyword evidence="3" id="KW-1185">Reference proteome</keyword>